<evidence type="ECO:0000313" key="1">
    <source>
        <dbReference type="EMBL" id="AAQ58633.1"/>
    </source>
</evidence>
<protein>
    <submittedName>
        <fullName evidence="1">Uncharacterized protein</fullName>
    </submittedName>
</protein>
<keyword evidence="2" id="KW-1185">Reference proteome</keyword>
<name>Q7NZG3_CHRVO</name>
<dbReference type="Proteomes" id="UP000001424">
    <property type="component" value="Chromosome"/>
</dbReference>
<dbReference type="AlphaFoldDB" id="Q7NZG3"/>
<reference evidence="1 2" key="1">
    <citation type="journal article" date="2003" name="Proc. Natl. Acad. Sci. U.S.A.">
        <title>The complete genome sequence of Chromobacterium violaceum reveals remarkable and exploitable bacterial adaptability.</title>
        <authorList>
            <person name="Vasconcelos A.T.R."/>
            <person name="de Almeida D.F."/>
            <person name="Almeida F.C."/>
            <person name="de Almeida L.G.P."/>
            <person name="de Almeida R."/>
            <person name="Goncalves J.A.A."/>
            <person name="Andrade E.M."/>
            <person name="Antonio R.V."/>
            <person name="Araripe J."/>
            <person name="de Araujo M.F.F."/>
            <person name="Filho S.A."/>
            <person name="Azevedo V."/>
            <person name="Batista A.J."/>
            <person name="Bataus L.A.M."/>
            <person name="Batista J.S."/>
            <person name="Belo A."/>
            <person name="vander Berg C."/>
            <person name="Blamey J."/>
            <person name="Bogo M."/>
            <person name="Bonato S."/>
            <person name="Bordignon J."/>
            <person name="Brito C.A."/>
            <person name="Brocchi M."/>
            <person name="Burity H.A."/>
            <person name="Camargo A.A."/>
            <person name="Cardoso D.D.P."/>
            <person name="Carneiro N.P."/>
            <person name="Carraro D.M."/>
            <person name="Carvalho C.M.B."/>
            <person name="Cascardo J.C.M."/>
            <person name="Cavada B.S."/>
            <person name="Chueire L.M.O."/>
            <person name="Pasa T.B.C."/>
            <person name="Duran N."/>
            <person name="Fagundes N."/>
            <person name="Falcao C.L."/>
            <person name="Fantinatti F."/>
            <person name="Farias I.P."/>
            <person name="Felipe M.S.S."/>
            <person name="Ferrari L.P."/>
            <person name="Ferro J.A."/>
            <person name="Ferro M.I.T."/>
            <person name="Franco G.R."/>
            <person name="Freitas N.S.A."/>
            <person name="Furlan L.R."/>
            <person name="Gazzinelli R.T."/>
            <person name="Gomes E.A."/>
            <person name="Goncalves P.R."/>
            <person name="Grangeiro T.B."/>
            <person name="Grattapaglia D."/>
            <person name="Grisard E.C."/>
            <person name="Guimaraes C.T."/>
            <person name="Hanna E.S."/>
            <person name="Hungria M."/>
            <person name="Jardim S.N."/>
            <person name="Laurino J."/>
            <person name="Leoi L.C.T."/>
            <person name="Fassarella L."/>
            <person name="Lima A."/>
            <person name="Loureiro M.F."/>
            <person name="Lyra M.C.P."/>
            <person name="Macedo M."/>
            <person name="Madeira H.M.F."/>
            <person name="Manfio G.P."/>
            <person name="Maranhao A.Q."/>
            <person name="Martins W.S."/>
            <person name="di Mauro S.M.Z."/>
            <person name="de Medeiros S.R.B."/>
            <person name="Meissner R.D.V."/>
            <person name="Menck C.F.M."/>
            <person name="Moreira M.A.M."/>
            <person name="Nascimento F.F."/>
            <person name="Nicolas M.F."/>
            <person name="Oliveira J.G."/>
            <person name="Oliveira S.C."/>
            <person name="Paixao R.F.C."/>
            <person name="Parente J.A."/>
            <person name="Pedrosa F.O."/>
            <person name="Pena S.J.D."/>
            <person name="Perreira J.O."/>
            <person name="Perreira M."/>
            <person name="Pinto L.S.R.C."/>
            <person name="Pinto L.S."/>
            <person name="Porto J.I.R."/>
            <person name="Potrich D.P."/>
            <person name="Neto C.E.R."/>
            <person name="Reis A.M.M."/>
            <person name="Rigo L.U."/>
            <person name="Rondinelli E."/>
            <person name="dos Santos E.B.P."/>
            <person name="Santos F.R."/>
            <person name="Schneider M.P.C."/>
            <person name="Seuanez H.N."/>
            <person name="Silva A.M.R."/>
            <person name="da Silva A.L.C."/>
            <person name="Silva D.W."/>
            <person name="Silva R."/>
            <person name="Simoes I.C."/>
            <person name="Simon D."/>
            <person name="Soares C.M.A."/>
            <person name="Soares R.B.A."/>
            <person name="Souza E.M."/>
            <person name="Souza K.R.L."/>
            <person name="Souza R.C."/>
            <person name="Steffens M.B.R."/>
            <person name="Steindel M."/>
            <person name="Teixeira S.R."/>
            <person name="Urmenyi T."/>
            <person name="Vettore A."/>
            <person name="Wassem R."/>
            <person name="Zaha A."/>
            <person name="Simpson A.J.G."/>
        </authorList>
    </citation>
    <scope>NUCLEOTIDE SEQUENCE [LARGE SCALE GENOMIC DNA]</scope>
    <source>
        <strain evidence="2">ATCC 12472 / DSM 30191 / JCM 1249 / NBRC 12614 / NCIMB 9131 / NCTC 9757</strain>
    </source>
</reference>
<evidence type="ECO:0000313" key="2">
    <source>
        <dbReference type="Proteomes" id="UP000001424"/>
    </source>
</evidence>
<proteinExistence type="predicted"/>
<sequence length="63" mass="7558">MPEFLYPVTCNLLEKPNWQACHPSKFNQSLKRYRTFHTRTIIFKKLKYIAMSLELSHIVSAMR</sequence>
<dbReference type="STRING" id="243365.CV_0959"/>
<organism evidence="1 2">
    <name type="scientific">Chromobacterium violaceum (strain ATCC 12472 / DSM 30191 / JCM 1249 / CCUG 213 / NBRC 12614 / NCIMB 9131 / NCTC 9757 / MK)</name>
    <dbReference type="NCBI Taxonomy" id="243365"/>
    <lineage>
        <taxon>Bacteria</taxon>
        <taxon>Pseudomonadati</taxon>
        <taxon>Pseudomonadota</taxon>
        <taxon>Betaproteobacteria</taxon>
        <taxon>Neisseriales</taxon>
        <taxon>Chromobacteriaceae</taxon>
        <taxon>Chromobacterium</taxon>
    </lineage>
</organism>
<gene>
    <name evidence="1" type="ordered locus">CV_0959</name>
</gene>
<dbReference type="KEGG" id="cvi:CV_0959"/>
<dbReference type="HOGENOM" id="CLU_2877654_0_0_4"/>
<accession>Q7NZG3</accession>
<dbReference type="EMBL" id="AE016825">
    <property type="protein sequence ID" value="AAQ58633.1"/>
    <property type="molecule type" value="Genomic_DNA"/>
</dbReference>